<comment type="caution">
    <text evidence="2">The sequence shown here is derived from an EMBL/GenBank/DDBJ whole genome shotgun (WGS) entry which is preliminary data.</text>
</comment>
<dbReference type="AlphaFoldDB" id="A0A4R6Z0B4"/>
<dbReference type="RefSeq" id="WP_133818463.1">
    <property type="nucleotide sequence ID" value="NZ_SNZH01000005.1"/>
</dbReference>
<keyword evidence="1" id="KW-0732">Signal</keyword>
<dbReference type="Proteomes" id="UP000295293">
    <property type="component" value="Unassembled WGS sequence"/>
</dbReference>
<name>A0A4R6Z0B4_9GAMM</name>
<dbReference type="EMBL" id="SNZH01000005">
    <property type="protein sequence ID" value="TDR44951.1"/>
    <property type="molecule type" value="Genomic_DNA"/>
</dbReference>
<feature type="chain" id="PRO_5020483689" description="CopL family metal-binding regulatory protein" evidence="1">
    <location>
        <begin position="27"/>
        <end position="119"/>
    </location>
</feature>
<feature type="signal peptide" evidence="1">
    <location>
        <begin position="1"/>
        <end position="26"/>
    </location>
</feature>
<dbReference type="NCBIfam" id="NF033807">
    <property type="entry name" value="CopL_fam"/>
    <property type="match status" value="1"/>
</dbReference>
<accession>A0A4R6Z0B4</accession>
<keyword evidence="3" id="KW-1185">Reference proteome</keyword>
<dbReference type="InterPro" id="IPR048034">
    <property type="entry name" value="CopL-like"/>
</dbReference>
<evidence type="ECO:0000313" key="2">
    <source>
        <dbReference type="EMBL" id="TDR44951.1"/>
    </source>
</evidence>
<gene>
    <name evidence="2" type="ORF">DFR29_105134</name>
</gene>
<evidence type="ECO:0008006" key="4">
    <source>
        <dbReference type="Google" id="ProtNLM"/>
    </source>
</evidence>
<proteinExistence type="predicted"/>
<protein>
    <recommendedName>
        <fullName evidence="4">CopL family metal-binding regulatory protein</fullName>
    </recommendedName>
</protein>
<organism evidence="2 3">
    <name type="scientific">Tahibacter aquaticus</name>
    <dbReference type="NCBI Taxonomy" id="520092"/>
    <lineage>
        <taxon>Bacteria</taxon>
        <taxon>Pseudomonadati</taxon>
        <taxon>Pseudomonadota</taxon>
        <taxon>Gammaproteobacteria</taxon>
        <taxon>Lysobacterales</taxon>
        <taxon>Rhodanobacteraceae</taxon>
        <taxon>Tahibacter</taxon>
    </lineage>
</organism>
<reference evidence="2 3" key="1">
    <citation type="submission" date="2019-03" db="EMBL/GenBank/DDBJ databases">
        <title>Genomic Encyclopedia of Type Strains, Phase IV (KMG-IV): sequencing the most valuable type-strain genomes for metagenomic binning, comparative biology and taxonomic classification.</title>
        <authorList>
            <person name="Goeker M."/>
        </authorList>
    </citation>
    <scope>NUCLEOTIDE SEQUENCE [LARGE SCALE GENOMIC DNA]</scope>
    <source>
        <strain evidence="2 3">DSM 21667</strain>
    </source>
</reference>
<sequence>MLRTAVNCLLALLLCLNSFLAPLAMASHSQAMVAMQQSAPCHGDMPQHGDAGAATQSDRTTMHDTDCCKPGHCACAQAAATTPATLDCLSFAPADRLGPAAVHARRDVPLAVGLRPPIG</sequence>
<evidence type="ECO:0000256" key="1">
    <source>
        <dbReference type="SAM" id="SignalP"/>
    </source>
</evidence>
<evidence type="ECO:0000313" key="3">
    <source>
        <dbReference type="Proteomes" id="UP000295293"/>
    </source>
</evidence>